<proteinExistence type="inferred from homology"/>
<keyword evidence="12 17" id="KW-1133">Transmembrane helix</keyword>
<evidence type="ECO:0000256" key="17">
    <source>
        <dbReference type="SAM" id="Phobius"/>
    </source>
</evidence>
<keyword evidence="11" id="KW-0573">Peptidoglycan synthesis</keyword>
<evidence type="ECO:0000256" key="6">
    <source>
        <dbReference type="ARBA" id="ARBA00022475"/>
    </source>
</evidence>
<dbReference type="InterPro" id="IPR002137">
    <property type="entry name" value="Beta-lactam_class-D_AS"/>
</dbReference>
<dbReference type="InterPro" id="IPR036138">
    <property type="entry name" value="PBP_dimer_sf"/>
</dbReference>
<dbReference type="Proteomes" id="UP000246114">
    <property type="component" value="Unassembled WGS sequence"/>
</dbReference>
<evidence type="ECO:0000259" key="19">
    <source>
        <dbReference type="Pfam" id="PF03717"/>
    </source>
</evidence>
<dbReference type="GO" id="GO:0071972">
    <property type="term" value="F:peptidoglycan L,D-transpeptidase activity"/>
    <property type="evidence" value="ECO:0007669"/>
    <property type="project" value="TreeGrafter"/>
</dbReference>
<evidence type="ECO:0000256" key="4">
    <source>
        <dbReference type="ARBA" id="ARBA00007898"/>
    </source>
</evidence>
<evidence type="ECO:0000256" key="1">
    <source>
        <dbReference type="ARBA" id="ARBA00004167"/>
    </source>
</evidence>
<dbReference type="GeneID" id="90545326"/>
<evidence type="ECO:0000256" key="14">
    <source>
        <dbReference type="ARBA" id="ARBA00023251"/>
    </source>
</evidence>
<dbReference type="InterPro" id="IPR012338">
    <property type="entry name" value="Beta-lactam/transpept-like"/>
</dbReference>
<evidence type="ECO:0000313" key="20">
    <source>
        <dbReference type="EMBL" id="PWL53169.1"/>
    </source>
</evidence>
<protein>
    <recommendedName>
        <fullName evidence="5 16">Beta-lactamase</fullName>
        <ecNumber evidence="5 16">3.5.2.6</ecNumber>
    </recommendedName>
</protein>
<evidence type="ECO:0000256" key="15">
    <source>
        <dbReference type="ARBA" id="ARBA00023316"/>
    </source>
</evidence>
<dbReference type="eggNOG" id="COG0768">
    <property type="taxonomic scope" value="Bacteria"/>
</dbReference>
<dbReference type="Pfam" id="PF00905">
    <property type="entry name" value="Transpeptidase"/>
    <property type="match status" value="2"/>
</dbReference>
<comment type="similarity">
    <text evidence="3">Belongs to the transpeptidase family.</text>
</comment>
<evidence type="ECO:0000256" key="10">
    <source>
        <dbReference type="ARBA" id="ARBA00022960"/>
    </source>
</evidence>
<dbReference type="PANTHER" id="PTHR30627">
    <property type="entry name" value="PEPTIDOGLYCAN D,D-TRANSPEPTIDASE"/>
    <property type="match status" value="1"/>
</dbReference>
<dbReference type="GO" id="GO:0071555">
    <property type="term" value="P:cell wall organization"/>
    <property type="evidence" value="ECO:0007669"/>
    <property type="project" value="UniProtKB-KW"/>
</dbReference>
<dbReference type="PROSITE" id="PS00337">
    <property type="entry name" value="BETA_LACTAMASE_D"/>
    <property type="match status" value="1"/>
</dbReference>
<evidence type="ECO:0000256" key="16">
    <source>
        <dbReference type="RuleBase" id="RU361140"/>
    </source>
</evidence>
<dbReference type="Proteomes" id="UP000182135">
    <property type="component" value="Unassembled WGS sequence"/>
</dbReference>
<keyword evidence="6" id="KW-1003">Cell membrane</keyword>
<dbReference type="STRING" id="1529.SAMN04487885_103100"/>
<comment type="subcellular location">
    <subcellularLocation>
        <location evidence="2">Cell membrane</location>
    </subcellularLocation>
    <subcellularLocation>
        <location evidence="1">Membrane</location>
        <topology evidence="1">Single-pass membrane protein</topology>
    </subcellularLocation>
</comment>
<organism evidence="21 22">
    <name type="scientific">Clostridium cadaveris</name>
    <dbReference type="NCBI Taxonomy" id="1529"/>
    <lineage>
        <taxon>Bacteria</taxon>
        <taxon>Bacillati</taxon>
        <taxon>Bacillota</taxon>
        <taxon>Clostridia</taxon>
        <taxon>Eubacteriales</taxon>
        <taxon>Clostridiaceae</taxon>
        <taxon>Clostridium</taxon>
    </lineage>
</organism>
<dbReference type="InterPro" id="IPR001460">
    <property type="entry name" value="PCN-bd_Tpept"/>
</dbReference>
<dbReference type="AlphaFoldDB" id="A0A1I2JVH4"/>
<keyword evidence="9 16" id="KW-0378">Hydrolase</keyword>
<feature type="domain" description="Penicillin-binding protein dimerisation" evidence="19">
    <location>
        <begin position="54"/>
        <end position="347"/>
    </location>
</feature>
<evidence type="ECO:0000256" key="7">
    <source>
        <dbReference type="ARBA" id="ARBA00022692"/>
    </source>
</evidence>
<dbReference type="GO" id="GO:0017001">
    <property type="term" value="P:antibiotic catabolic process"/>
    <property type="evidence" value="ECO:0007669"/>
    <property type="project" value="InterPro"/>
</dbReference>
<reference evidence="20 23" key="2">
    <citation type="submission" date="2018-03" db="EMBL/GenBank/DDBJ databases">
        <title>The uncultured portion of the human microbiome is neutrally assembled.</title>
        <authorList>
            <person name="Jeraldo P."/>
            <person name="Boardman L."/>
            <person name="White B.A."/>
            <person name="Nelson H."/>
            <person name="Goldenfeld N."/>
            <person name="Chia N."/>
        </authorList>
    </citation>
    <scope>NUCLEOTIDE SEQUENCE [LARGE SCALE GENOMIC DNA]</scope>
    <source>
        <strain evidence="20">CIM:MAG 903</strain>
    </source>
</reference>
<evidence type="ECO:0000313" key="21">
    <source>
        <dbReference type="EMBL" id="SFF57880.1"/>
    </source>
</evidence>
<dbReference type="RefSeq" id="WP_051196231.1">
    <property type="nucleotide sequence ID" value="NZ_BAAACD010000003.1"/>
</dbReference>
<keyword evidence="22" id="KW-1185">Reference proteome</keyword>
<dbReference type="GO" id="GO:0008360">
    <property type="term" value="P:regulation of cell shape"/>
    <property type="evidence" value="ECO:0007669"/>
    <property type="project" value="UniProtKB-KW"/>
</dbReference>
<accession>A0A1I2JVH4</accession>
<gene>
    <name evidence="20" type="ORF">DBY38_08355</name>
    <name evidence="21" type="ORF">SAMN04487885_103100</name>
</gene>
<dbReference type="Pfam" id="PF03717">
    <property type="entry name" value="PBP_dimer"/>
    <property type="match status" value="1"/>
</dbReference>
<keyword evidence="10" id="KW-0133">Cell shape</keyword>
<keyword evidence="8" id="KW-0732">Signal</keyword>
<comment type="catalytic activity">
    <reaction evidence="16">
        <text>a beta-lactam + H2O = a substituted beta-amino acid</text>
        <dbReference type="Rhea" id="RHEA:20401"/>
        <dbReference type="ChEBI" id="CHEBI:15377"/>
        <dbReference type="ChEBI" id="CHEBI:35627"/>
        <dbReference type="ChEBI" id="CHEBI:140347"/>
        <dbReference type="EC" id="3.5.2.6"/>
    </reaction>
</comment>
<dbReference type="SUPFAM" id="SSF56519">
    <property type="entry name" value="Penicillin binding protein dimerisation domain"/>
    <property type="match status" value="1"/>
</dbReference>
<keyword evidence="14 16" id="KW-0046">Antibiotic resistance</keyword>
<dbReference type="GO" id="GO:0008658">
    <property type="term" value="F:penicillin binding"/>
    <property type="evidence" value="ECO:0007669"/>
    <property type="project" value="InterPro"/>
</dbReference>
<evidence type="ECO:0000256" key="5">
    <source>
        <dbReference type="ARBA" id="ARBA00012865"/>
    </source>
</evidence>
<name>A0A1I2JVH4_9CLOT</name>
<dbReference type="GO" id="GO:0046677">
    <property type="term" value="P:response to antibiotic"/>
    <property type="evidence" value="ECO:0007669"/>
    <property type="project" value="UniProtKB-UniRule"/>
</dbReference>
<reference evidence="21 22" key="1">
    <citation type="submission" date="2016-10" db="EMBL/GenBank/DDBJ databases">
        <authorList>
            <person name="de Groot N.N."/>
        </authorList>
    </citation>
    <scope>NUCLEOTIDE SEQUENCE [LARGE SCALE GENOMIC DNA]</scope>
    <source>
        <strain evidence="21 22">NLAE-zl-G419</strain>
    </source>
</reference>
<dbReference type="GO" id="GO:0005886">
    <property type="term" value="C:plasma membrane"/>
    <property type="evidence" value="ECO:0007669"/>
    <property type="project" value="UniProtKB-SubCell"/>
</dbReference>
<dbReference type="GO" id="GO:0008800">
    <property type="term" value="F:beta-lactamase activity"/>
    <property type="evidence" value="ECO:0007669"/>
    <property type="project" value="UniProtKB-UniRule"/>
</dbReference>
<dbReference type="InterPro" id="IPR005311">
    <property type="entry name" value="PBP_dimer"/>
</dbReference>
<dbReference type="EMBL" id="FOOE01000003">
    <property type="protein sequence ID" value="SFF57880.1"/>
    <property type="molecule type" value="Genomic_DNA"/>
</dbReference>
<comment type="similarity">
    <text evidence="4 16">Belongs to the class-D beta-lactamase family.</text>
</comment>
<evidence type="ECO:0000313" key="22">
    <source>
        <dbReference type="Proteomes" id="UP000182135"/>
    </source>
</evidence>
<feature type="domain" description="Penicillin-binding protein transpeptidase" evidence="18">
    <location>
        <begin position="759"/>
        <end position="912"/>
    </location>
</feature>
<evidence type="ECO:0000259" key="18">
    <source>
        <dbReference type="Pfam" id="PF00905"/>
    </source>
</evidence>
<evidence type="ECO:0000256" key="3">
    <source>
        <dbReference type="ARBA" id="ARBA00007171"/>
    </source>
</evidence>
<keyword evidence="13 17" id="KW-0472">Membrane</keyword>
<feature type="transmembrane region" description="Helical" evidence="17">
    <location>
        <begin position="12"/>
        <end position="30"/>
    </location>
</feature>
<dbReference type="OrthoDB" id="9757901at2"/>
<evidence type="ECO:0000313" key="23">
    <source>
        <dbReference type="Proteomes" id="UP000246114"/>
    </source>
</evidence>
<dbReference type="SUPFAM" id="SSF56601">
    <property type="entry name" value="beta-lactamase/transpeptidase-like"/>
    <property type="match status" value="1"/>
</dbReference>
<dbReference type="Gene3D" id="3.40.710.10">
    <property type="entry name" value="DD-peptidase/beta-lactamase superfamily"/>
    <property type="match status" value="2"/>
</dbReference>
<evidence type="ECO:0000256" key="8">
    <source>
        <dbReference type="ARBA" id="ARBA00022729"/>
    </source>
</evidence>
<dbReference type="GO" id="GO:0009252">
    <property type="term" value="P:peptidoglycan biosynthetic process"/>
    <property type="evidence" value="ECO:0007669"/>
    <property type="project" value="UniProtKB-KW"/>
</dbReference>
<keyword evidence="15" id="KW-0961">Cell wall biogenesis/degradation</keyword>
<dbReference type="EMBL" id="QAMZ01000041">
    <property type="protein sequence ID" value="PWL53169.1"/>
    <property type="molecule type" value="Genomic_DNA"/>
</dbReference>
<sequence length="939" mass="105301">MKKKKSFNRYNFMIVVMVLIFSAIVTRLIYIQIINHENYKEEANSSSVRQIVDTAPRGMILDKNGAVLAKSEQSYMVVFNETEENNKFIFDTLRDTFKLLDETGETLVDDLAVKINPYRFEFNSSDPDTRKAMERRFKIDRGLDDVIKKKLYPNQKDELTDDQKTAINEAMMEITPEEVFDKLIIDYELYRMVGLTSDDIKKQKITGADVKEMLLKKYSLEEVRKYIVVRDAMKMQRFTGYKPVVIASDIKKESSLIFMQKASVLPGIDVVMQPTRVYPYKDLASAVIGYLGSISTDQKDKYEERGYDVSTDMIGKNGIESAFEDRLRGRKGGNVVKVNSQGKKTEELFSLAASPGQNVQLTIDKDVQYTAEQSLKEVMSSLQSRGRLGDGLNVKNANRGAVVVENVNTGEIISMVSLPSYDPNLFATSGKLTTEQVETYFSPNLEKFGKEYIKKMGLPENTVISEAGVNENTLDYIFPVDDNFKDGSVRKDPFDVYPKYTFNYATQGLVAPGSTFKILTAIAGLEEGVVDENTIVNDVGIFNKYDDIKTFKGADDIYNSSGQTHGPTDMRKAIAVSCNYYFFEVGYRLQQQFGLDIIARYAWKFGLGSKEGTDSTTGIEITENPMGQTFSYDKIKRAVAATSKYDVVRILNDGYYAGYRFTSLDIGKKDGDSKDIANGKEAIKSAVREKLLSDIDDKRKGEEHKVFTQDLQGLISNYINLLSDEEKSKYSKKDIESMSFALGQYVVFDKRTEIITPANILNTAIGQGINEYTPLQMVNFMSTVANGGKRYETHLVDKILNSNGEVVEDIKPRLIEDVGISQKTLQIVKDGMSATTNDGTARYAFQGFPMRTAGKTGSATFREGGVQEAVGRTSYAVYTGFAPVDNPEIAITVVIYDGGHGGEAANVARAVYESYFKERLQKEYPGYTPRFNYELPAAQ</sequence>
<dbReference type="Gene3D" id="3.90.1310.10">
    <property type="entry name" value="Penicillin-binding protein 2a (Domain 2)"/>
    <property type="match status" value="2"/>
</dbReference>
<evidence type="ECO:0000256" key="13">
    <source>
        <dbReference type="ARBA" id="ARBA00023136"/>
    </source>
</evidence>
<feature type="domain" description="Penicillin-binding protein transpeptidase" evidence="18">
    <location>
        <begin position="400"/>
        <end position="614"/>
    </location>
</feature>
<evidence type="ECO:0000256" key="2">
    <source>
        <dbReference type="ARBA" id="ARBA00004236"/>
    </source>
</evidence>
<evidence type="ECO:0000256" key="12">
    <source>
        <dbReference type="ARBA" id="ARBA00022989"/>
    </source>
</evidence>
<evidence type="ECO:0000256" key="9">
    <source>
        <dbReference type="ARBA" id="ARBA00022801"/>
    </source>
</evidence>
<dbReference type="EC" id="3.5.2.6" evidence="5 16"/>
<keyword evidence="7 17" id="KW-0812">Transmembrane</keyword>
<dbReference type="InterPro" id="IPR050515">
    <property type="entry name" value="Beta-lactam/transpept"/>
</dbReference>
<evidence type="ECO:0000256" key="11">
    <source>
        <dbReference type="ARBA" id="ARBA00022984"/>
    </source>
</evidence>
<dbReference type="PANTHER" id="PTHR30627:SF2">
    <property type="entry name" value="PEPTIDOGLYCAN D,D-TRANSPEPTIDASE MRDA"/>
    <property type="match status" value="1"/>
</dbReference>